<keyword evidence="3" id="KW-1185">Reference proteome</keyword>
<evidence type="ECO:0000259" key="1">
    <source>
        <dbReference type="Pfam" id="PF24758"/>
    </source>
</evidence>
<accession>A0AAQ3PS50</accession>
<dbReference type="InterPro" id="IPR032675">
    <property type="entry name" value="LRR_dom_sf"/>
</dbReference>
<protein>
    <recommendedName>
        <fullName evidence="1">F-box/LRR-repeat protein 15/At3g58940/PEG3-like LRR domain-containing protein</fullName>
    </recommendedName>
</protein>
<dbReference type="Pfam" id="PF24758">
    <property type="entry name" value="LRR_At5g56370"/>
    <property type="match status" value="1"/>
</dbReference>
<organism evidence="2 3">
    <name type="scientific">Paspalum notatum var. saurae</name>
    <dbReference type="NCBI Taxonomy" id="547442"/>
    <lineage>
        <taxon>Eukaryota</taxon>
        <taxon>Viridiplantae</taxon>
        <taxon>Streptophyta</taxon>
        <taxon>Embryophyta</taxon>
        <taxon>Tracheophyta</taxon>
        <taxon>Spermatophyta</taxon>
        <taxon>Magnoliopsida</taxon>
        <taxon>Liliopsida</taxon>
        <taxon>Poales</taxon>
        <taxon>Poaceae</taxon>
        <taxon>PACMAD clade</taxon>
        <taxon>Panicoideae</taxon>
        <taxon>Andropogonodae</taxon>
        <taxon>Paspaleae</taxon>
        <taxon>Paspalinae</taxon>
        <taxon>Paspalum</taxon>
    </lineage>
</organism>
<dbReference type="Proteomes" id="UP001341281">
    <property type="component" value="Chromosome 02"/>
</dbReference>
<dbReference type="Gene3D" id="3.80.10.10">
    <property type="entry name" value="Ribonuclease Inhibitor"/>
    <property type="match status" value="1"/>
</dbReference>
<proteinExistence type="predicted"/>
<dbReference type="InterPro" id="IPR055411">
    <property type="entry name" value="LRR_FXL15/At3g58940/PEG3-like"/>
</dbReference>
<evidence type="ECO:0000313" key="3">
    <source>
        <dbReference type="Proteomes" id="UP001341281"/>
    </source>
</evidence>
<dbReference type="PANTHER" id="PTHR32153">
    <property type="entry name" value="OJ000223_09.16 PROTEIN"/>
    <property type="match status" value="1"/>
</dbReference>
<evidence type="ECO:0000313" key="2">
    <source>
        <dbReference type="EMBL" id="WVZ55765.1"/>
    </source>
</evidence>
<sequence>MEYGVEMEEDKYAAMLAYGRRLMTFLGAYPRAFGGLTDLTLDGIGLGEPDMLNAVLSTCKKLENLTLENCHIGLRRYILQIRHPELVELNITSCDFERVRLEWLPRLTYFSCHYWPDSKDQYPLSFGHVPQLRTLVLGKAGTILDKSLKLSEFLGTASIGELDLDFRCERIWIQPESSKRLEHVLRNLQVVKLSCIYEECGIGWTLFFLEGAPLLKEINIQV</sequence>
<gene>
    <name evidence="2" type="ORF">U9M48_006387</name>
</gene>
<dbReference type="EMBL" id="CP144746">
    <property type="protein sequence ID" value="WVZ55765.1"/>
    <property type="molecule type" value="Genomic_DNA"/>
</dbReference>
<dbReference type="InterPro" id="IPR044997">
    <property type="entry name" value="F-box_plant"/>
</dbReference>
<name>A0AAQ3PS50_PASNO</name>
<dbReference type="SUPFAM" id="SSF52047">
    <property type="entry name" value="RNI-like"/>
    <property type="match status" value="1"/>
</dbReference>
<reference evidence="2 3" key="1">
    <citation type="submission" date="2024-02" db="EMBL/GenBank/DDBJ databases">
        <title>High-quality chromosome-scale genome assembly of Pensacola bahiagrass (Paspalum notatum Flugge var. saurae).</title>
        <authorList>
            <person name="Vega J.M."/>
            <person name="Podio M."/>
            <person name="Orjuela J."/>
            <person name="Siena L.A."/>
            <person name="Pessino S.C."/>
            <person name="Combes M.C."/>
            <person name="Mariac C."/>
            <person name="Albertini E."/>
            <person name="Pupilli F."/>
            <person name="Ortiz J.P.A."/>
            <person name="Leblanc O."/>
        </authorList>
    </citation>
    <scope>NUCLEOTIDE SEQUENCE [LARGE SCALE GENOMIC DNA]</scope>
    <source>
        <strain evidence="2">R1</strain>
        <tissue evidence="2">Leaf</tissue>
    </source>
</reference>
<dbReference type="AlphaFoldDB" id="A0AAQ3PS50"/>
<feature type="domain" description="F-box/LRR-repeat protein 15/At3g58940/PEG3-like LRR" evidence="1">
    <location>
        <begin position="30"/>
        <end position="135"/>
    </location>
</feature>